<evidence type="ECO:0000313" key="1">
    <source>
        <dbReference type="EMBL" id="SHN66417.1"/>
    </source>
</evidence>
<dbReference type="Proteomes" id="UP000184096">
    <property type="component" value="Chromosome I"/>
</dbReference>
<proteinExistence type="predicted"/>
<evidence type="ECO:0000313" key="2">
    <source>
        <dbReference type="Proteomes" id="UP000184096"/>
    </source>
</evidence>
<gene>
    <name evidence="1" type="ORF">SAMN05444170_0933</name>
</gene>
<accession>A0A1M7T6T4</accession>
<dbReference type="EMBL" id="LT670849">
    <property type="protein sequence ID" value="SHN66417.1"/>
    <property type="molecule type" value="Genomic_DNA"/>
</dbReference>
<protein>
    <submittedName>
        <fullName evidence="1">Uncharacterized protein</fullName>
    </submittedName>
</protein>
<dbReference type="AlphaFoldDB" id="A0A1M7T6T4"/>
<keyword evidence="2" id="KW-1185">Reference proteome</keyword>
<reference evidence="2" key="1">
    <citation type="submission" date="2016-11" db="EMBL/GenBank/DDBJ databases">
        <authorList>
            <person name="Varghese N."/>
            <person name="Submissions S."/>
        </authorList>
    </citation>
    <scope>NUCLEOTIDE SEQUENCE [LARGE SCALE GENOMIC DNA]</scope>
    <source>
        <strain evidence="2">GAS401</strain>
    </source>
</reference>
<sequence>MVLNRVGLAATGLAFLGMTALAWSGLASAQPYRAGEFLNLDLSRAVLSPTPLGPATSFTPGPLDVTIDRGKDTGQANAELVVDPKTVPVATVRAENPSSTKVEPRSATIAARVAHARVERAPAHKPRALVALHGRNPIEAQARDTSVQVWPCKSGGICNWKR</sequence>
<name>A0A1M7T6T4_9BRAD</name>
<dbReference type="RefSeq" id="WP_244553190.1">
    <property type="nucleotide sequence ID" value="NZ_LT670849.1"/>
</dbReference>
<organism evidence="1 2">
    <name type="scientific">Bradyrhizobium erythrophlei</name>
    <dbReference type="NCBI Taxonomy" id="1437360"/>
    <lineage>
        <taxon>Bacteria</taxon>
        <taxon>Pseudomonadati</taxon>
        <taxon>Pseudomonadota</taxon>
        <taxon>Alphaproteobacteria</taxon>
        <taxon>Hyphomicrobiales</taxon>
        <taxon>Nitrobacteraceae</taxon>
        <taxon>Bradyrhizobium</taxon>
    </lineage>
</organism>